<reference evidence="2 3" key="1">
    <citation type="journal article" date="2023" name="Plants (Basel)">
        <title>Bridging the Gap: Combining Genomics and Transcriptomics Approaches to Understand Stylosanthes scabra, an Orphan Legume from the Brazilian Caatinga.</title>
        <authorList>
            <person name="Ferreira-Neto J.R.C."/>
            <person name="da Silva M.D."/>
            <person name="Binneck E."/>
            <person name="de Melo N.F."/>
            <person name="da Silva R.H."/>
            <person name="de Melo A.L.T.M."/>
            <person name="Pandolfi V."/>
            <person name="Bustamante F.O."/>
            <person name="Brasileiro-Vidal A.C."/>
            <person name="Benko-Iseppon A.M."/>
        </authorList>
    </citation>
    <scope>NUCLEOTIDE SEQUENCE [LARGE SCALE GENOMIC DNA]</scope>
    <source>
        <tissue evidence="2">Leaves</tissue>
    </source>
</reference>
<sequence>MGRTGRLNRVVREPVQIWSGLVSETAKYMNRPKPPNRAVILNQDPPQVRHSSSLLHSSEYSPSKPETLAVTPPPTTLPPPLPPTPPLKGPAATFSFCVVAISSPPETAVLAPFIVVHSSLLVCPRRPSLLVRPLPPLLLVRPRRPLLLVRQL</sequence>
<protein>
    <submittedName>
        <fullName evidence="2">Uncharacterized protein</fullName>
    </submittedName>
</protein>
<gene>
    <name evidence="2" type="ORF">PIB30_042645</name>
</gene>
<name>A0ABU6QER1_9FABA</name>
<proteinExistence type="predicted"/>
<evidence type="ECO:0000313" key="3">
    <source>
        <dbReference type="Proteomes" id="UP001341840"/>
    </source>
</evidence>
<feature type="compositionally biased region" description="Pro residues" evidence="1">
    <location>
        <begin position="71"/>
        <end position="84"/>
    </location>
</feature>
<evidence type="ECO:0000256" key="1">
    <source>
        <dbReference type="SAM" id="MobiDB-lite"/>
    </source>
</evidence>
<organism evidence="2 3">
    <name type="scientific">Stylosanthes scabra</name>
    <dbReference type="NCBI Taxonomy" id="79078"/>
    <lineage>
        <taxon>Eukaryota</taxon>
        <taxon>Viridiplantae</taxon>
        <taxon>Streptophyta</taxon>
        <taxon>Embryophyta</taxon>
        <taxon>Tracheophyta</taxon>
        <taxon>Spermatophyta</taxon>
        <taxon>Magnoliopsida</taxon>
        <taxon>eudicotyledons</taxon>
        <taxon>Gunneridae</taxon>
        <taxon>Pentapetalae</taxon>
        <taxon>rosids</taxon>
        <taxon>fabids</taxon>
        <taxon>Fabales</taxon>
        <taxon>Fabaceae</taxon>
        <taxon>Papilionoideae</taxon>
        <taxon>50 kb inversion clade</taxon>
        <taxon>dalbergioids sensu lato</taxon>
        <taxon>Dalbergieae</taxon>
        <taxon>Pterocarpus clade</taxon>
        <taxon>Stylosanthes</taxon>
    </lineage>
</organism>
<feature type="region of interest" description="Disordered" evidence="1">
    <location>
        <begin position="28"/>
        <end position="84"/>
    </location>
</feature>
<keyword evidence="3" id="KW-1185">Reference proteome</keyword>
<dbReference type="Proteomes" id="UP001341840">
    <property type="component" value="Unassembled WGS sequence"/>
</dbReference>
<comment type="caution">
    <text evidence="2">The sequence shown here is derived from an EMBL/GenBank/DDBJ whole genome shotgun (WGS) entry which is preliminary data.</text>
</comment>
<accession>A0ABU6QER1</accession>
<evidence type="ECO:0000313" key="2">
    <source>
        <dbReference type="EMBL" id="MED6110416.1"/>
    </source>
</evidence>
<dbReference type="EMBL" id="JASCZI010000244">
    <property type="protein sequence ID" value="MED6110416.1"/>
    <property type="molecule type" value="Genomic_DNA"/>
</dbReference>